<proteinExistence type="inferred from homology"/>
<dbReference type="PRINTS" id="PR00926">
    <property type="entry name" value="MITOCARRIER"/>
</dbReference>
<keyword evidence="8" id="KW-1133">Transmembrane helix</keyword>
<keyword evidence="3 6" id="KW-0812">Transmembrane</keyword>
<name>A0AAU9JDZ5_9CILI</name>
<evidence type="ECO:0000256" key="2">
    <source>
        <dbReference type="ARBA" id="ARBA00022448"/>
    </source>
</evidence>
<comment type="caution">
    <text evidence="9">The sequence shown here is derived from an EMBL/GenBank/DDBJ whole genome shotgun (WGS) entry which is preliminary data.</text>
</comment>
<evidence type="ECO:0000256" key="1">
    <source>
        <dbReference type="ARBA" id="ARBA00004141"/>
    </source>
</evidence>
<evidence type="ECO:0008006" key="11">
    <source>
        <dbReference type="Google" id="ProtNLM"/>
    </source>
</evidence>
<feature type="repeat" description="Solcar" evidence="6">
    <location>
        <begin position="101"/>
        <end position="187"/>
    </location>
</feature>
<comment type="subcellular location">
    <subcellularLocation>
        <location evidence="1">Membrane</location>
        <topology evidence="1">Multi-pass membrane protein</topology>
    </subcellularLocation>
</comment>
<feature type="repeat" description="Solcar" evidence="6">
    <location>
        <begin position="191"/>
        <end position="289"/>
    </location>
</feature>
<dbReference type="Gene3D" id="1.50.40.10">
    <property type="entry name" value="Mitochondrial carrier domain"/>
    <property type="match status" value="1"/>
</dbReference>
<accession>A0AAU9JDZ5</accession>
<gene>
    <name evidence="9" type="ORF">BSTOLATCC_MIC29707</name>
</gene>
<evidence type="ECO:0000256" key="5">
    <source>
        <dbReference type="ARBA" id="ARBA00023136"/>
    </source>
</evidence>
<dbReference type="PROSITE" id="PS50920">
    <property type="entry name" value="SOLCAR"/>
    <property type="match status" value="3"/>
</dbReference>
<dbReference type="PANTHER" id="PTHR24089">
    <property type="entry name" value="SOLUTE CARRIER FAMILY 25"/>
    <property type="match status" value="1"/>
</dbReference>
<sequence>MVREELQKFVCGGIAGAVAKTSIAPFDRVKVLFQTTVRSFSLRSAYFEISRIYTQEGIRAFWKGNFVQLVRIIPYSAIQFMMYDYFKRNYFQSTTNQGRAQTLLYNFLPGSIAGAIAVTWTYPFEVVRTRLAVQVTSKIYTGIFHAFSHIGHNEGYKGLFNGFSPTMLGIVVYSGTTFSLYFSSKEIIGHKGSKEHFLFGAVSGLLGQLSSYPFEVIRKRMQAHGFIEKVSSFKSSSGDFALKGWMSYGFMIVKTEGVKGLFKGFTMNMVKSPIASGIVHTSNEALNLYANKSWKK</sequence>
<dbReference type="AlphaFoldDB" id="A0AAU9JDZ5"/>
<reference evidence="9" key="1">
    <citation type="submission" date="2021-09" db="EMBL/GenBank/DDBJ databases">
        <authorList>
            <consortium name="AG Swart"/>
            <person name="Singh M."/>
            <person name="Singh A."/>
            <person name="Seah K."/>
            <person name="Emmerich C."/>
        </authorList>
    </citation>
    <scope>NUCLEOTIDE SEQUENCE</scope>
    <source>
        <strain evidence="9">ATCC30299</strain>
    </source>
</reference>
<dbReference type="InterPro" id="IPR018108">
    <property type="entry name" value="MCP_transmembrane"/>
</dbReference>
<comment type="similarity">
    <text evidence="7">Belongs to the mitochondrial carrier (TC 2.A.29) family.</text>
</comment>
<evidence type="ECO:0000256" key="3">
    <source>
        <dbReference type="ARBA" id="ARBA00022692"/>
    </source>
</evidence>
<keyword evidence="5 6" id="KW-0472">Membrane</keyword>
<dbReference type="GO" id="GO:0016020">
    <property type="term" value="C:membrane"/>
    <property type="evidence" value="ECO:0007669"/>
    <property type="project" value="UniProtKB-SubCell"/>
</dbReference>
<dbReference type="SUPFAM" id="SSF103506">
    <property type="entry name" value="Mitochondrial carrier"/>
    <property type="match status" value="1"/>
</dbReference>
<protein>
    <recommendedName>
        <fullName evidence="11">Mitochondrial carrier protein</fullName>
    </recommendedName>
</protein>
<feature type="transmembrane region" description="Helical" evidence="8">
    <location>
        <begin position="163"/>
        <end position="184"/>
    </location>
</feature>
<keyword evidence="2 7" id="KW-0813">Transport</keyword>
<keyword evidence="10" id="KW-1185">Reference proteome</keyword>
<keyword evidence="4" id="KW-0677">Repeat</keyword>
<dbReference type="GO" id="GO:0055085">
    <property type="term" value="P:transmembrane transport"/>
    <property type="evidence" value="ECO:0007669"/>
    <property type="project" value="InterPro"/>
</dbReference>
<evidence type="ECO:0000256" key="8">
    <source>
        <dbReference type="SAM" id="Phobius"/>
    </source>
</evidence>
<dbReference type="EMBL" id="CAJZBQ010000029">
    <property type="protein sequence ID" value="CAG9321798.1"/>
    <property type="molecule type" value="Genomic_DNA"/>
</dbReference>
<organism evidence="9 10">
    <name type="scientific">Blepharisma stoltei</name>
    <dbReference type="NCBI Taxonomy" id="1481888"/>
    <lineage>
        <taxon>Eukaryota</taxon>
        <taxon>Sar</taxon>
        <taxon>Alveolata</taxon>
        <taxon>Ciliophora</taxon>
        <taxon>Postciliodesmatophora</taxon>
        <taxon>Heterotrichea</taxon>
        <taxon>Heterotrichida</taxon>
        <taxon>Blepharismidae</taxon>
        <taxon>Blepharisma</taxon>
    </lineage>
</organism>
<evidence type="ECO:0000313" key="9">
    <source>
        <dbReference type="EMBL" id="CAG9321798.1"/>
    </source>
</evidence>
<dbReference type="InterPro" id="IPR002067">
    <property type="entry name" value="MCP"/>
</dbReference>
<evidence type="ECO:0000313" key="10">
    <source>
        <dbReference type="Proteomes" id="UP001162131"/>
    </source>
</evidence>
<evidence type="ECO:0000256" key="6">
    <source>
        <dbReference type="PROSITE-ProRule" id="PRU00282"/>
    </source>
</evidence>
<evidence type="ECO:0000256" key="4">
    <source>
        <dbReference type="ARBA" id="ARBA00022737"/>
    </source>
</evidence>
<dbReference type="Pfam" id="PF00153">
    <property type="entry name" value="Mito_carr"/>
    <property type="match status" value="3"/>
</dbReference>
<dbReference type="Proteomes" id="UP001162131">
    <property type="component" value="Unassembled WGS sequence"/>
</dbReference>
<feature type="transmembrane region" description="Helical" evidence="8">
    <location>
        <begin position="103"/>
        <end position="122"/>
    </location>
</feature>
<evidence type="ECO:0000256" key="7">
    <source>
        <dbReference type="RuleBase" id="RU000488"/>
    </source>
</evidence>
<feature type="repeat" description="Solcar" evidence="6">
    <location>
        <begin position="3"/>
        <end position="89"/>
    </location>
</feature>
<dbReference type="InterPro" id="IPR023395">
    <property type="entry name" value="MCP_dom_sf"/>
</dbReference>